<feature type="domain" description="C2H2-type" evidence="7">
    <location>
        <begin position="69"/>
        <end position="97"/>
    </location>
</feature>
<gene>
    <name evidence="8" type="primary">Cf2_0</name>
    <name evidence="8" type="ORF">E2C01_025506</name>
</gene>
<dbReference type="GO" id="GO:0045893">
    <property type="term" value="P:positive regulation of DNA-templated transcription"/>
    <property type="evidence" value="ECO:0007669"/>
    <property type="project" value="UniProtKB-ARBA"/>
</dbReference>
<dbReference type="InterPro" id="IPR013087">
    <property type="entry name" value="Znf_C2H2_type"/>
</dbReference>
<feature type="region of interest" description="Disordered" evidence="6">
    <location>
        <begin position="194"/>
        <end position="214"/>
    </location>
</feature>
<evidence type="ECO:0000256" key="1">
    <source>
        <dbReference type="ARBA" id="ARBA00022723"/>
    </source>
</evidence>
<feature type="compositionally biased region" description="Polar residues" evidence="6">
    <location>
        <begin position="204"/>
        <end position="214"/>
    </location>
</feature>
<feature type="domain" description="C2H2-type" evidence="7">
    <location>
        <begin position="138"/>
        <end position="168"/>
    </location>
</feature>
<evidence type="ECO:0000256" key="6">
    <source>
        <dbReference type="SAM" id="MobiDB-lite"/>
    </source>
</evidence>
<keyword evidence="4" id="KW-0862">Zinc</keyword>
<dbReference type="SMART" id="SM00355">
    <property type="entry name" value="ZnF_C2H2"/>
    <property type="match status" value="4"/>
</dbReference>
<dbReference type="Proteomes" id="UP000324222">
    <property type="component" value="Unassembled WGS sequence"/>
</dbReference>
<dbReference type="InterPro" id="IPR036236">
    <property type="entry name" value="Znf_C2H2_sf"/>
</dbReference>
<reference evidence="8 9" key="1">
    <citation type="submission" date="2019-05" db="EMBL/GenBank/DDBJ databases">
        <title>Another draft genome of Portunus trituberculatus and its Hox gene families provides insights of decapod evolution.</title>
        <authorList>
            <person name="Jeong J.-H."/>
            <person name="Song I."/>
            <person name="Kim S."/>
            <person name="Choi T."/>
            <person name="Kim D."/>
            <person name="Ryu S."/>
            <person name="Kim W."/>
        </authorList>
    </citation>
    <scope>NUCLEOTIDE SEQUENCE [LARGE SCALE GENOMIC DNA]</scope>
    <source>
        <tissue evidence="8">Muscle</tissue>
    </source>
</reference>
<keyword evidence="9" id="KW-1185">Reference proteome</keyword>
<dbReference type="PANTHER" id="PTHR24379">
    <property type="entry name" value="KRAB AND ZINC FINGER DOMAIN-CONTAINING"/>
    <property type="match status" value="1"/>
</dbReference>
<dbReference type="Gene3D" id="3.30.160.60">
    <property type="entry name" value="Classic Zinc Finger"/>
    <property type="match status" value="4"/>
</dbReference>
<dbReference type="PANTHER" id="PTHR24379:SF121">
    <property type="entry name" value="C2H2-TYPE DOMAIN-CONTAINING PROTEIN"/>
    <property type="match status" value="1"/>
</dbReference>
<dbReference type="PROSITE" id="PS50157">
    <property type="entry name" value="ZINC_FINGER_C2H2_2"/>
    <property type="match status" value="3"/>
</dbReference>
<dbReference type="EMBL" id="VSRR010002583">
    <property type="protein sequence ID" value="MPC32200.1"/>
    <property type="molecule type" value="Genomic_DNA"/>
</dbReference>
<evidence type="ECO:0000313" key="8">
    <source>
        <dbReference type="EMBL" id="MPC32200.1"/>
    </source>
</evidence>
<name>A0A5B7ED38_PORTR</name>
<proteinExistence type="predicted"/>
<keyword evidence="1" id="KW-0479">Metal-binding</keyword>
<dbReference type="FunFam" id="3.30.160.60:FF:001732">
    <property type="entry name" value="Zgc:162936"/>
    <property type="match status" value="1"/>
</dbReference>
<evidence type="ECO:0000313" key="9">
    <source>
        <dbReference type="Proteomes" id="UP000324222"/>
    </source>
</evidence>
<keyword evidence="2" id="KW-0677">Repeat</keyword>
<dbReference type="OrthoDB" id="6077919at2759"/>
<evidence type="ECO:0000256" key="2">
    <source>
        <dbReference type="ARBA" id="ARBA00022737"/>
    </source>
</evidence>
<comment type="caution">
    <text evidence="8">The sequence shown here is derived from an EMBL/GenBank/DDBJ whole genome shotgun (WGS) entry which is preliminary data.</text>
</comment>
<accession>A0A5B7ED38</accession>
<organism evidence="8 9">
    <name type="scientific">Portunus trituberculatus</name>
    <name type="common">Swimming crab</name>
    <name type="synonym">Neptunus trituberculatus</name>
    <dbReference type="NCBI Taxonomy" id="210409"/>
    <lineage>
        <taxon>Eukaryota</taxon>
        <taxon>Metazoa</taxon>
        <taxon>Ecdysozoa</taxon>
        <taxon>Arthropoda</taxon>
        <taxon>Crustacea</taxon>
        <taxon>Multicrustacea</taxon>
        <taxon>Malacostraca</taxon>
        <taxon>Eumalacostraca</taxon>
        <taxon>Eucarida</taxon>
        <taxon>Decapoda</taxon>
        <taxon>Pleocyemata</taxon>
        <taxon>Brachyura</taxon>
        <taxon>Eubrachyura</taxon>
        <taxon>Portunoidea</taxon>
        <taxon>Portunidae</taxon>
        <taxon>Portuninae</taxon>
        <taxon>Portunus</taxon>
    </lineage>
</organism>
<evidence type="ECO:0000256" key="3">
    <source>
        <dbReference type="ARBA" id="ARBA00022771"/>
    </source>
</evidence>
<feature type="region of interest" description="Disordered" evidence="6">
    <location>
        <begin position="240"/>
        <end position="260"/>
    </location>
</feature>
<feature type="domain" description="C2H2-type" evidence="7">
    <location>
        <begin position="38"/>
        <end position="68"/>
    </location>
</feature>
<dbReference type="GO" id="GO:0005694">
    <property type="term" value="C:chromosome"/>
    <property type="evidence" value="ECO:0007669"/>
    <property type="project" value="UniProtKB-ARBA"/>
</dbReference>
<protein>
    <submittedName>
        <fullName evidence="8">Chorion transcription factor Cf2</fullName>
    </submittedName>
</protein>
<evidence type="ECO:0000259" key="7">
    <source>
        <dbReference type="PROSITE" id="PS50157"/>
    </source>
</evidence>
<dbReference type="SUPFAM" id="SSF57667">
    <property type="entry name" value="beta-beta-alpha zinc fingers"/>
    <property type="match status" value="2"/>
</dbReference>
<sequence length="260" mass="28479">MSSDENKKDILMGRAAPHQEGSSGGGGGGGSVRGPACLSCPNCPKTFTGPGRQQLYERHVIVHTGERPFRCPHCSYRANQMSNLRRHVKSIHHGQSTASNALHHHQNQHFGSSGHQPHFPREIGQQGLAVRLGDVASLVCPVCGKAFGGRNRRQILERHIATHTGHKPYTCPHCPFRSSRQDTLKIHIARMHKDVAAGSGGQGQRETQPRMRNSSPRAIRDLMLFDHGNLLHDAVVQQREGTHQQAQTLTAGVHQGQPGH</sequence>
<keyword evidence="3 5" id="KW-0863">Zinc-finger</keyword>
<dbReference type="AlphaFoldDB" id="A0A5B7ED38"/>
<dbReference type="GO" id="GO:0008270">
    <property type="term" value="F:zinc ion binding"/>
    <property type="evidence" value="ECO:0007669"/>
    <property type="project" value="UniProtKB-KW"/>
</dbReference>
<evidence type="ECO:0000256" key="4">
    <source>
        <dbReference type="ARBA" id="ARBA00022833"/>
    </source>
</evidence>
<evidence type="ECO:0000256" key="5">
    <source>
        <dbReference type="PROSITE-ProRule" id="PRU00042"/>
    </source>
</evidence>
<dbReference type="GO" id="GO:0043565">
    <property type="term" value="F:sequence-specific DNA binding"/>
    <property type="evidence" value="ECO:0007669"/>
    <property type="project" value="UniProtKB-ARBA"/>
</dbReference>